<protein>
    <submittedName>
        <fullName evidence="2">Uncharacterized protein</fullName>
    </submittedName>
</protein>
<sequence>MQAKKNKSSSDSEYGGGAEHTSNARGSSKNVHEKGRSRNSKDKGGEKADSRRYRTQDSKKRK</sequence>
<feature type="region of interest" description="Disordered" evidence="1">
    <location>
        <begin position="1"/>
        <end position="62"/>
    </location>
</feature>
<name>A0A1H6HI62_CHRCI</name>
<accession>A0A1H6HI62</accession>
<dbReference type="EMBL" id="FNWQ01000002">
    <property type="protein sequence ID" value="SEH33955.1"/>
    <property type="molecule type" value="Genomic_DNA"/>
</dbReference>
<evidence type="ECO:0000256" key="1">
    <source>
        <dbReference type="SAM" id="MobiDB-lite"/>
    </source>
</evidence>
<dbReference type="STRING" id="680127.SAMN05421593_2523"/>
<organism evidence="2 3">
    <name type="scientific">Chryseobacterium culicis</name>
    <dbReference type="NCBI Taxonomy" id="680127"/>
    <lineage>
        <taxon>Bacteria</taxon>
        <taxon>Pseudomonadati</taxon>
        <taxon>Bacteroidota</taxon>
        <taxon>Flavobacteriia</taxon>
        <taxon>Flavobacteriales</taxon>
        <taxon>Weeksellaceae</taxon>
        <taxon>Chryseobacterium group</taxon>
        <taxon>Chryseobacterium</taxon>
    </lineage>
</organism>
<feature type="compositionally biased region" description="Basic and acidic residues" evidence="1">
    <location>
        <begin position="30"/>
        <end position="62"/>
    </location>
</feature>
<gene>
    <name evidence="2" type="ORF">SAMN05421593_2523</name>
</gene>
<feature type="compositionally biased region" description="Polar residues" evidence="1">
    <location>
        <begin position="20"/>
        <end position="29"/>
    </location>
</feature>
<reference evidence="2 3" key="1">
    <citation type="submission" date="2016-10" db="EMBL/GenBank/DDBJ databases">
        <authorList>
            <person name="de Groot N.N."/>
        </authorList>
    </citation>
    <scope>NUCLEOTIDE SEQUENCE [LARGE SCALE GENOMIC DNA]</scope>
    <source>
        <strain evidence="2 3">DSM 23031</strain>
    </source>
</reference>
<dbReference type="AlphaFoldDB" id="A0A1H6HI62"/>
<evidence type="ECO:0000313" key="2">
    <source>
        <dbReference type="EMBL" id="SEH33955.1"/>
    </source>
</evidence>
<proteinExistence type="predicted"/>
<dbReference type="Proteomes" id="UP000198561">
    <property type="component" value="Unassembled WGS sequence"/>
</dbReference>
<evidence type="ECO:0000313" key="3">
    <source>
        <dbReference type="Proteomes" id="UP000198561"/>
    </source>
</evidence>